<evidence type="ECO:0008006" key="3">
    <source>
        <dbReference type="Google" id="ProtNLM"/>
    </source>
</evidence>
<dbReference type="SUPFAM" id="SSF53300">
    <property type="entry name" value="vWA-like"/>
    <property type="match status" value="1"/>
</dbReference>
<gene>
    <name evidence="1" type="ORF">HPB51_024827</name>
</gene>
<dbReference type="InterPro" id="IPR036465">
    <property type="entry name" value="vWFA_dom_sf"/>
</dbReference>
<reference evidence="1" key="1">
    <citation type="journal article" date="2020" name="Cell">
        <title>Large-Scale Comparative Analyses of Tick Genomes Elucidate Their Genetic Diversity and Vector Capacities.</title>
        <authorList>
            <consortium name="Tick Genome and Microbiome Consortium (TIGMIC)"/>
            <person name="Jia N."/>
            <person name="Wang J."/>
            <person name="Shi W."/>
            <person name="Du L."/>
            <person name="Sun Y."/>
            <person name="Zhan W."/>
            <person name="Jiang J.F."/>
            <person name="Wang Q."/>
            <person name="Zhang B."/>
            <person name="Ji P."/>
            <person name="Bell-Sakyi L."/>
            <person name="Cui X.M."/>
            <person name="Yuan T.T."/>
            <person name="Jiang B.G."/>
            <person name="Yang W.F."/>
            <person name="Lam T.T."/>
            <person name="Chang Q.C."/>
            <person name="Ding S.J."/>
            <person name="Wang X.J."/>
            <person name="Zhu J.G."/>
            <person name="Ruan X.D."/>
            <person name="Zhao L."/>
            <person name="Wei J.T."/>
            <person name="Ye R.Z."/>
            <person name="Que T.C."/>
            <person name="Du C.H."/>
            <person name="Zhou Y.H."/>
            <person name="Cheng J.X."/>
            <person name="Dai P.F."/>
            <person name="Guo W.B."/>
            <person name="Han X.H."/>
            <person name="Huang E.J."/>
            <person name="Li L.F."/>
            <person name="Wei W."/>
            <person name="Gao Y.C."/>
            <person name="Liu J.Z."/>
            <person name="Shao H.Z."/>
            <person name="Wang X."/>
            <person name="Wang C.C."/>
            <person name="Yang T.C."/>
            <person name="Huo Q.B."/>
            <person name="Li W."/>
            <person name="Chen H.Y."/>
            <person name="Chen S.E."/>
            <person name="Zhou L.G."/>
            <person name="Ni X.B."/>
            <person name="Tian J.H."/>
            <person name="Sheng Y."/>
            <person name="Liu T."/>
            <person name="Pan Y.S."/>
            <person name="Xia L.Y."/>
            <person name="Li J."/>
            <person name="Zhao F."/>
            <person name="Cao W.C."/>
        </authorList>
    </citation>
    <scope>NUCLEOTIDE SEQUENCE</scope>
    <source>
        <strain evidence="1">Rmic-2018</strain>
    </source>
</reference>
<organism evidence="1 2">
    <name type="scientific">Rhipicephalus microplus</name>
    <name type="common">Cattle tick</name>
    <name type="synonym">Boophilus microplus</name>
    <dbReference type="NCBI Taxonomy" id="6941"/>
    <lineage>
        <taxon>Eukaryota</taxon>
        <taxon>Metazoa</taxon>
        <taxon>Ecdysozoa</taxon>
        <taxon>Arthropoda</taxon>
        <taxon>Chelicerata</taxon>
        <taxon>Arachnida</taxon>
        <taxon>Acari</taxon>
        <taxon>Parasitiformes</taxon>
        <taxon>Ixodida</taxon>
        <taxon>Ixodoidea</taxon>
        <taxon>Ixodidae</taxon>
        <taxon>Rhipicephalinae</taxon>
        <taxon>Rhipicephalus</taxon>
        <taxon>Boophilus</taxon>
    </lineage>
</organism>
<sequence length="159" mass="17221">MFDADTFLSLEQVLQSGGAEGSAMLLITDGAENEPPFISQVLPLLLQKKIMLYALAVTTDAEDSLDKAARDTGGRAFTTAGSEDVVTCIADVIASAAIEQLEEGTRPVTIEIVNRKKSELIEQEDGKTFMPSVTFCHDYSERTLSLSVFSLKNEDLEIA</sequence>
<accession>A0A9J6F899</accession>
<comment type="caution">
    <text evidence="1">The sequence shown here is derived from an EMBL/GenBank/DDBJ whole genome shotgun (WGS) entry which is preliminary data.</text>
</comment>
<proteinExistence type="predicted"/>
<dbReference type="Gene3D" id="3.40.50.410">
    <property type="entry name" value="von Willebrand factor, type A domain"/>
    <property type="match status" value="1"/>
</dbReference>
<dbReference type="Proteomes" id="UP000821866">
    <property type="component" value="Chromosome 1"/>
</dbReference>
<dbReference type="GO" id="GO:0032991">
    <property type="term" value="C:protein-containing complex"/>
    <property type="evidence" value="ECO:0007669"/>
    <property type="project" value="UniProtKB-ARBA"/>
</dbReference>
<evidence type="ECO:0000313" key="2">
    <source>
        <dbReference type="Proteomes" id="UP000821866"/>
    </source>
</evidence>
<name>A0A9J6F899_RHIMP</name>
<keyword evidence="2" id="KW-1185">Reference proteome</keyword>
<reference evidence="1" key="2">
    <citation type="submission" date="2021-09" db="EMBL/GenBank/DDBJ databases">
        <authorList>
            <person name="Jia N."/>
            <person name="Wang J."/>
            <person name="Shi W."/>
            <person name="Du L."/>
            <person name="Sun Y."/>
            <person name="Zhan W."/>
            <person name="Jiang J."/>
            <person name="Wang Q."/>
            <person name="Zhang B."/>
            <person name="Ji P."/>
            <person name="Sakyi L.B."/>
            <person name="Cui X."/>
            <person name="Yuan T."/>
            <person name="Jiang B."/>
            <person name="Yang W."/>
            <person name="Lam T.T.-Y."/>
            <person name="Chang Q."/>
            <person name="Ding S."/>
            <person name="Wang X."/>
            <person name="Zhu J."/>
            <person name="Ruan X."/>
            <person name="Zhao L."/>
            <person name="Wei J."/>
            <person name="Que T."/>
            <person name="Du C."/>
            <person name="Cheng J."/>
            <person name="Dai P."/>
            <person name="Han X."/>
            <person name="Huang E."/>
            <person name="Gao Y."/>
            <person name="Liu J."/>
            <person name="Shao H."/>
            <person name="Ye R."/>
            <person name="Li L."/>
            <person name="Wei W."/>
            <person name="Wang X."/>
            <person name="Wang C."/>
            <person name="Huo Q."/>
            <person name="Li W."/>
            <person name="Guo W."/>
            <person name="Chen H."/>
            <person name="Chen S."/>
            <person name="Zhou L."/>
            <person name="Zhou L."/>
            <person name="Ni X."/>
            <person name="Tian J."/>
            <person name="Zhou Y."/>
            <person name="Sheng Y."/>
            <person name="Liu T."/>
            <person name="Pan Y."/>
            <person name="Xia L."/>
            <person name="Li J."/>
            <person name="Zhao F."/>
            <person name="Cao W."/>
        </authorList>
    </citation>
    <scope>NUCLEOTIDE SEQUENCE</scope>
    <source>
        <strain evidence="1">Rmic-2018</strain>
        <tissue evidence="1">Larvae</tissue>
    </source>
</reference>
<dbReference type="AlphaFoldDB" id="A0A9J6F899"/>
<dbReference type="EMBL" id="JABSTU010000001">
    <property type="protein sequence ID" value="KAH8042606.1"/>
    <property type="molecule type" value="Genomic_DNA"/>
</dbReference>
<evidence type="ECO:0000313" key="1">
    <source>
        <dbReference type="EMBL" id="KAH8042606.1"/>
    </source>
</evidence>
<protein>
    <recommendedName>
        <fullName evidence="3">VWFA domain-containing protein</fullName>
    </recommendedName>
</protein>